<dbReference type="SUPFAM" id="SSF55464">
    <property type="entry name" value="Origin of replication-binding domain, RBD-like"/>
    <property type="match status" value="1"/>
</dbReference>
<name>A0ABT9E9G5_9PROT</name>
<dbReference type="EMBL" id="JAUTWS010000059">
    <property type="protein sequence ID" value="MDO9712804.1"/>
    <property type="molecule type" value="Genomic_DNA"/>
</dbReference>
<sequence length="1193" mass="128263">MGVAHVDLVRTRSPGRMAAHLLQATEPEAERDAAAVLAGQEIPRQRGSILRPWPDMPAAVAQAMGADPRRPLTEPEVVALADGRRADGTDVPRPARARRFAGGDADGKQQVKFIHLTLAPDISWAVAHANARTPAGAALILSVFERAADRTMADVEARAAVVTRRVGGTRVEERGRLAAWSVTHHATKPFRDGTSAPDLHRQYVVPNAVVLRSGEVRALDGRRLLAMQRDRSIGRLLSYHLQQEGQAAGLRVELRQGAAVLSDVPERVREHFSRRSREAEENARTFTREKGEDWIALTEGQQRARVRAGMRATASGPRDGMADRAAWRRACESLGFPPADLAGQERIAAAPSRQSVEQDRAGLQARAAALRSAAVQTRQHVQRLRQGAELAVTFGPSIAVNVTRRHIQAALDRPRTRRALLTTARLLRVSAVAFYRRYQVRAAYRTGVRLREAFERNRVVQAGRAVARQLRPSVMRRRAEMLADGARTTLGAVRAFRDALGEGWDRLREVREAQRLLPPTAADRVRQRVRAEVVQGRAMSRSFAEAREAGTAIGARRDAELLAAQGQSRMPAAAAVRGLRARAEGVETAARKTPPPALTASGGALAERRDQTILEAVAQARGSGIRVPEPPGPAARVSGTMLDGAVPGATAGPARPAAPARMTAPQIRAAHEALRTLAALDEDQGQTRNGVGFNRDDGERGRELAGRKRLTRAEAVEARTMLRKYWRQIGEEALAAMGARPLARPASTSVDPTSPTAAKVSPVVGERSAADGNGSAIVVRSAPVRPLARVEVSRTEAEAQLRDALRQYGLKPDGHEIRWDSGIQYLPTIDNKRGEKSGAYIAHWEGRVPAAAIYNWKATRSESGFVGTWRADGDTRPLTPAERAAMEREAAARAEAARTRREEGLARGAETARATFAAARPAPADHPYLARKGLPVTGERVDAQGNLLIPLYDAATDRLVNLQHISPNGAKWPLEGAQKTGTAALVGTPQARQPIIIAEGYATAKRLNLALGQAVTFALDAGNLLPVAQALRARFPDREIVFAADNDHHLPLRPDGPRSNVGIAKAERAAQAVGNARVWAPPALEERQRTATQDHPAGQAVGTDWDDYAQVKGGGTVKALWDLERSSARTPSQAPGAPGLTSDGERTPAAKAAKPQATPAAAQDLGPWAAAVRQGTTAAGDKAPARPHRGVRI</sequence>
<evidence type="ECO:0000256" key="1">
    <source>
        <dbReference type="SAM" id="MobiDB-lite"/>
    </source>
</evidence>
<evidence type="ECO:0000313" key="3">
    <source>
        <dbReference type="EMBL" id="MDO9712804.1"/>
    </source>
</evidence>
<keyword evidence="4" id="KW-1185">Reference proteome</keyword>
<dbReference type="InterPro" id="IPR006171">
    <property type="entry name" value="TOPRIM_dom"/>
</dbReference>
<dbReference type="CDD" id="cd01029">
    <property type="entry name" value="TOPRIM_primases"/>
    <property type="match status" value="1"/>
</dbReference>
<gene>
    <name evidence="3" type="ORF">Q7A36_31015</name>
</gene>
<dbReference type="Proteomes" id="UP001243009">
    <property type="component" value="Unassembled WGS sequence"/>
</dbReference>
<dbReference type="RefSeq" id="WP_305107664.1">
    <property type="nucleotide sequence ID" value="NZ_JAUTWS010000059.1"/>
</dbReference>
<feature type="compositionally biased region" description="Low complexity" evidence="1">
    <location>
        <begin position="1149"/>
        <end position="1163"/>
    </location>
</feature>
<feature type="domain" description="Toprim" evidence="2">
    <location>
        <begin position="993"/>
        <end position="1078"/>
    </location>
</feature>
<feature type="compositionally biased region" description="Basic and acidic residues" evidence="1">
    <location>
        <begin position="694"/>
        <end position="704"/>
    </location>
</feature>
<feature type="region of interest" description="Disordered" evidence="1">
    <location>
        <begin position="684"/>
        <end position="704"/>
    </location>
</feature>
<evidence type="ECO:0000313" key="4">
    <source>
        <dbReference type="Proteomes" id="UP001243009"/>
    </source>
</evidence>
<dbReference type="Pfam" id="PF08751">
    <property type="entry name" value="TrwC"/>
    <property type="match status" value="1"/>
</dbReference>
<dbReference type="InterPro" id="IPR014862">
    <property type="entry name" value="TrwC"/>
</dbReference>
<organism evidence="3 4">
    <name type="scientific">Paracraurococcus lichenis</name>
    <dbReference type="NCBI Taxonomy" id="3064888"/>
    <lineage>
        <taxon>Bacteria</taxon>
        <taxon>Pseudomonadati</taxon>
        <taxon>Pseudomonadota</taxon>
        <taxon>Alphaproteobacteria</taxon>
        <taxon>Acetobacterales</taxon>
        <taxon>Roseomonadaceae</taxon>
        <taxon>Paracraurococcus</taxon>
    </lineage>
</organism>
<feature type="region of interest" description="Disordered" evidence="1">
    <location>
        <begin position="1126"/>
        <end position="1193"/>
    </location>
</feature>
<evidence type="ECO:0000259" key="2">
    <source>
        <dbReference type="SMART" id="SM00493"/>
    </source>
</evidence>
<feature type="compositionally biased region" description="Polar residues" evidence="1">
    <location>
        <begin position="746"/>
        <end position="756"/>
    </location>
</feature>
<dbReference type="SMART" id="SM00493">
    <property type="entry name" value="TOPRIM"/>
    <property type="match status" value="1"/>
</dbReference>
<proteinExistence type="predicted"/>
<feature type="region of interest" description="Disordered" evidence="1">
    <location>
        <begin position="745"/>
        <end position="767"/>
    </location>
</feature>
<accession>A0ABT9E9G5</accession>
<reference evidence="3 4" key="1">
    <citation type="submission" date="2023-08" db="EMBL/GenBank/DDBJ databases">
        <title>The draft genome sequence of Paracraurococcus sp. LOR1-02.</title>
        <authorList>
            <person name="Kingkaew E."/>
            <person name="Tanasupawat S."/>
        </authorList>
    </citation>
    <scope>NUCLEOTIDE SEQUENCE [LARGE SCALE GENOMIC DNA]</scope>
    <source>
        <strain evidence="3 4">LOR1-02</strain>
    </source>
</reference>
<comment type="caution">
    <text evidence="3">The sequence shown here is derived from an EMBL/GenBank/DDBJ whole genome shotgun (WGS) entry which is preliminary data.</text>
</comment>
<protein>
    <submittedName>
        <fullName evidence="3">Relaxase domain-containing protein</fullName>
    </submittedName>
</protein>
<dbReference type="InterPro" id="IPR034154">
    <property type="entry name" value="TOPRIM_DnaG/twinkle"/>
</dbReference>